<name>A0A5B7H1B3_PORTR</name>
<comment type="caution">
    <text evidence="1">The sequence shown here is derived from an EMBL/GenBank/DDBJ whole genome shotgun (WGS) entry which is preliminary data.</text>
</comment>
<dbReference type="AlphaFoldDB" id="A0A5B7H1B3"/>
<gene>
    <name evidence="1" type="ORF">E2C01_057241</name>
</gene>
<dbReference type="EMBL" id="VSRR010020464">
    <property type="protein sequence ID" value="MPC63147.1"/>
    <property type="molecule type" value="Genomic_DNA"/>
</dbReference>
<keyword evidence="2" id="KW-1185">Reference proteome</keyword>
<sequence>MKEGEGQGVAGRGAPVVEVKMWRWDGGALATRPHQHHCSSQALVERQREEARLCAGVSTGAPRTVFRAAVPRLGPRSVCALVAAVTASAYTEHAVPPPHQVSRMLSEHVWEPLPYQPCDLPQVIVSIFRRVSPFTNTTNNNNYNS</sequence>
<evidence type="ECO:0000313" key="1">
    <source>
        <dbReference type="EMBL" id="MPC63147.1"/>
    </source>
</evidence>
<accession>A0A5B7H1B3</accession>
<proteinExistence type="predicted"/>
<protein>
    <submittedName>
        <fullName evidence="1">Uncharacterized protein</fullName>
    </submittedName>
</protein>
<reference evidence="1 2" key="1">
    <citation type="submission" date="2019-05" db="EMBL/GenBank/DDBJ databases">
        <title>Another draft genome of Portunus trituberculatus and its Hox gene families provides insights of decapod evolution.</title>
        <authorList>
            <person name="Jeong J.-H."/>
            <person name="Song I."/>
            <person name="Kim S."/>
            <person name="Choi T."/>
            <person name="Kim D."/>
            <person name="Ryu S."/>
            <person name="Kim W."/>
        </authorList>
    </citation>
    <scope>NUCLEOTIDE SEQUENCE [LARGE SCALE GENOMIC DNA]</scope>
    <source>
        <tissue evidence="1">Muscle</tissue>
    </source>
</reference>
<evidence type="ECO:0000313" key="2">
    <source>
        <dbReference type="Proteomes" id="UP000324222"/>
    </source>
</evidence>
<dbReference type="Proteomes" id="UP000324222">
    <property type="component" value="Unassembled WGS sequence"/>
</dbReference>
<organism evidence="1 2">
    <name type="scientific">Portunus trituberculatus</name>
    <name type="common">Swimming crab</name>
    <name type="synonym">Neptunus trituberculatus</name>
    <dbReference type="NCBI Taxonomy" id="210409"/>
    <lineage>
        <taxon>Eukaryota</taxon>
        <taxon>Metazoa</taxon>
        <taxon>Ecdysozoa</taxon>
        <taxon>Arthropoda</taxon>
        <taxon>Crustacea</taxon>
        <taxon>Multicrustacea</taxon>
        <taxon>Malacostraca</taxon>
        <taxon>Eumalacostraca</taxon>
        <taxon>Eucarida</taxon>
        <taxon>Decapoda</taxon>
        <taxon>Pleocyemata</taxon>
        <taxon>Brachyura</taxon>
        <taxon>Eubrachyura</taxon>
        <taxon>Portunoidea</taxon>
        <taxon>Portunidae</taxon>
        <taxon>Portuninae</taxon>
        <taxon>Portunus</taxon>
    </lineage>
</organism>